<feature type="transmembrane region" description="Helical" evidence="3">
    <location>
        <begin position="177"/>
        <end position="198"/>
    </location>
</feature>
<keyword evidence="3" id="KW-0472">Membrane</keyword>
<dbReference type="InterPro" id="IPR016032">
    <property type="entry name" value="Sig_transdc_resp-reg_C-effctor"/>
</dbReference>
<evidence type="ECO:0000259" key="4">
    <source>
        <dbReference type="PROSITE" id="PS51755"/>
    </source>
</evidence>
<keyword evidence="1 2" id="KW-0238">DNA-binding</keyword>
<dbReference type="EMBL" id="JBHRSZ010000002">
    <property type="protein sequence ID" value="MFC3149755.1"/>
    <property type="molecule type" value="Genomic_DNA"/>
</dbReference>
<dbReference type="InterPro" id="IPR001867">
    <property type="entry name" value="OmpR/PhoB-type_DNA-bd"/>
</dbReference>
<dbReference type="Pfam" id="PF00486">
    <property type="entry name" value="Trans_reg_C"/>
    <property type="match status" value="1"/>
</dbReference>
<feature type="domain" description="OmpR/PhoB-type" evidence="4">
    <location>
        <begin position="1"/>
        <end position="101"/>
    </location>
</feature>
<evidence type="ECO:0000256" key="2">
    <source>
        <dbReference type="PROSITE-ProRule" id="PRU01091"/>
    </source>
</evidence>
<evidence type="ECO:0000313" key="6">
    <source>
        <dbReference type="Proteomes" id="UP001595476"/>
    </source>
</evidence>
<evidence type="ECO:0000313" key="5">
    <source>
        <dbReference type="EMBL" id="MFC3149755.1"/>
    </source>
</evidence>
<sequence length="281" mass="31106">MDIFSFASGGSINLIKAEITAADGSKHTLGHKENELLRLLLNKAPDVVDKNTITEQVWQRPVISESAISVTIAKLRKLLKLVSETDIEIITAKGVGYRLALAPEVSAVSIGEASSNDSAEVNSERGISSKEELLSPEERTALQELQNPAEDELDWEKVDQASEFDQRASSRQHYLKIGLLVFLICLSLGAALYLNWAYHFTQCRSLSEEEQKELGLAVSVDQMCWSEISERKALKQLSLLKEGSLKESSLKTSLSKKSAWLVLIDKEGRVKAYSEDGEIIK</sequence>
<reference evidence="6" key="1">
    <citation type="journal article" date="2019" name="Int. J. Syst. Evol. Microbiol.">
        <title>The Global Catalogue of Microorganisms (GCM) 10K type strain sequencing project: providing services to taxonomists for standard genome sequencing and annotation.</title>
        <authorList>
            <consortium name="The Broad Institute Genomics Platform"/>
            <consortium name="The Broad Institute Genome Sequencing Center for Infectious Disease"/>
            <person name="Wu L."/>
            <person name="Ma J."/>
        </authorList>
    </citation>
    <scope>NUCLEOTIDE SEQUENCE [LARGE SCALE GENOMIC DNA]</scope>
    <source>
        <strain evidence="6">KCTC 52438</strain>
    </source>
</reference>
<feature type="DNA-binding region" description="OmpR/PhoB-type" evidence="2">
    <location>
        <begin position="1"/>
        <end position="101"/>
    </location>
</feature>
<dbReference type="SMART" id="SM00862">
    <property type="entry name" value="Trans_reg_C"/>
    <property type="match status" value="1"/>
</dbReference>
<accession>A0ABV7HBI3</accession>
<protein>
    <submittedName>
        <fullName evidence="5">Transcriptional regulator</fullName>
    </submittedName>
</protein>
<keyword evidence="6" id="KW-1185">Reference proteome</keyword>
<dbReference type="PROSITE" id="PS51755">
    <property type="entry name" value="OMPR_PHOB"/>
    <property type="match status" value="1"/>
</dbReference>
<gene>
    <name evidence="5" type="ORF">ACFOEK_01805</name>
</gene>
<organism evidence="5 6">
    <name type="scientific">Litoribrevibacter euphylliae</name>
    <dbReference type="NCBI Taxonomy" id="1834034"/>
    <lineage>
        <taxon>Bacteria</taxon>
        <taxon>Pseudomonadati</taxon>
        <taxon>Pseudomonadota</taxon>
        <taxon>Gammaproteobacteria</taxon>
        <taxon>Oceanospirillales</taxon>
        <taxon>Oceanospirillaceae</taxon>
        <taxon>Litoribrevibacter</taxon>
    </lineage>
</organism>
<dbReference type="RefSeq" id="WP_386715292.1">
    <property type="nucleotide sequence ID" value="NZ_JBHRSZ010000002.1"/>
</dbReference>
<keyword evidence="3" id="KW-0812">Transmembrane</keyword>
<comment type="caution">
    <text evidence="5">The sequence shown here is derived from an EMBL/GenBank/DDBJ whole genome shotgun (WGS) entry which is preliminary data.</text>
</comment>
<keyword evidence="3" id="KW-1133">Transmembrane helix</keyword>
<dbReference type="InterPro" id="IPR036388">
    <property type="entry name" value="WH-like_DNA-bd_sf"/>
</dbReference>
<dbReference type="Proteomes" id="UP001595476">
    <property type="component" value="Unassembled WGS sequence"/>
</dbReference>
<evidence type="ECO:0000256" key="3">
    <source>
        <dbReference type="SAM" id="Phobius"/>
    </source>
</evidence>
<evidence type="ECO:0000256" key="1">
    <source>
        <dbReference type="ARBA" id="ARBA00023125"/>
    </source>
</evidence>
<dbReference type="Gene3D" id="1.10.10.10">
    <property type="entry name" value="Winged helix-like DNA-binding domain superfamily/Winged helix DNA-binding domain"/>
    <property type="match status" value="1"/>
</dbReference>
<proteinExistence type="predicted"/>
<dbReference type="SUPFAM" id="SSF46894">
    <property type="entry name" value="C-terminal effector domain of the bipartite response regulators"/>
    <property type="match status" value="1"/>
</dbReference>
<name>A0ABV7HBI3_9GAMM</name>